<dbReference type="Proteomes" id="UP000680304">
    <property type="component" value="Unassembled WGS sequence"/>
</dbReference>
<dbReference type="InterPro" id="IPR050490">
    <property type="entry name" value="Bact_solute-bd_prot1"/>
</dbReference>
<accession>A0ABQ4NFT9</accession>
<dbReference type="Gene3D" id="3.40.190.10">
    <property type="entry name" value="Periplasmic binding protein-like II"/>
    <property type="match status" value="1"/>
</dbReference>
<dbReference type="InterPro" id="IPR006059">
    <property type="entry name" value="SBP"/>
</dbReference>
<dbReference type="RefSeq" id="WP_244863874.1">
    <property type="nucleotide sequence ID" value="NZ_BOVJ01000258.1"/>
</dbReference>
<dbReference type="Pfam" id="PF13416">
    <property type="entry name" value="SBP_bac_8"/>
    <property type="match status" value="1"/>
</dbReference>
<feature type="region of interest" description="Disordered" evidence="1">
    <location>
        <begin position="27"/>
        <end position="48"/>
    </location>
</feature>
<evidence type="ECO:0000313" key="2">
    <source>
        <dbReference type="EMBL" id="GIQ67112.1"/>
    </source>
</evidence>
<protein>
    <recommendedName>
        <fullName evidence="4">Extracellular solute-binding protein</fullName>
    </recommendedName>
</protein>
<name>A0ABQ4NFT9_9BACL</name>
<keyword evidence="3" id="KW-1185">Reference proteome</keyword>
<dbReference type="EMBL" id="BOVJ01000258">
    <property type="protein sequence ID" value="GIQ67112.1"/>
    <property type="molecule type" value="Genomic_DNA"/>
</dbReference>
<proteinExistence type="predicted"/>
<evidence type="ECO:0000256" key="1">
    <source>
        <dbReference type="SAM" id="MobiDB-lite"/>
    </source>
</evidence>
<comment type="caution">
    <text evidence="2">The sequence shown here is derived from an EMBL/GenBank/DDBJ whole genome shotgun (WGS) entry which is preliminary data.</text>
</comment>
<evidence type="ECO:0000313" key="3">
    <source>
        <dbReference type="Proteomes" id="UP000680304"/>
    </source>
</evidence>
<organism evidence="2 3">
    <name type="scientific">Paenibacillus cisolokensis</name>
    <dbReference type="NCBI Taxonomy" id="1658519"/>
    <lineage>
        <taxon>Bacteria</taxon>
        <taxon>Bacillati</taxon>
        <taxon>Bacillota</taxon>
        <taxon>Bacilli</taxon>
        <taxon>Bacillales</taxon>
        <taxon>Paenibacillaceae</taxon>
        <taxon>Paenibacillus</taxon>
    </lineage>
</organism>
<sequence>MKPVRSRGLYWLVLAVLLILSACSSGGGNSGDESGGTSTGGGEDGGKSRTLSIMWWGTDARHEATKQALELYTQQNPGVSFKPEYMAWDAYWQKLPTLAASKSIADVLQMDAAYLQEYVARGQLEDLSDIDLSDVVDAAVIENLKIDGKLYVIPLSLNAQGIAYNKTELEAAGIPLPHKDWTWEEFSNGRGMPGRSCRKANIRSATRRPGTATSIIRRPREKVRLWRTEARRSTWTRRRS</sequence>
<gene>
    <name evidence="2" type="ORF">PACILC2_56800</name>
</gene>
<dbReference type="PANTHER" id="PTHR43649:SF11">
    <property type="entry name" value="ABC TRANSPORTER SUBSTRATE-BINDING PROTEIN YESO-RELATED"/>
    <property type="match status" value="1"/>
</dbReference>
<reference evidence="2 3" key="1">
    <citation type="submission" date="2021-04" db="EMBL/GenBank/DDBJ databases">
        <title>Draft genome sequence of Paenibacillus cisolokensis, LC2-13A.</title>
        <authorList>
            <person name="Uke A."/>
            <person name="Chhe C."/>
            <person name="Baramee S."/>
            <person name="Kosugi A."/>
        </authorList>
    </citation>
    <scope>NUCLEOTIDE SEQUENCE [LARGE SCALE GENOMIC DNA]</scope>
    <source>
        <strain evidence="2 3">LC2-13A</strain>
    </source>
</reference>
<evidence type="ECO:0008006" key="4">
    <source>
        <dbReference type="Google" id="ProtNLM"/>
    </source>
</evidence>
<dbReference type="SUPFAM" id="SSF53850">
    <property type="entry name" value="Periplasmic binding protein-like II"/>
    <property type="match status" value="1"/>
</dbReference>
<feature type="compositionally biased region" description="Gly residues" evidence="1">
    <location>
        <begin position="27"/>
        <end position="43"/>
    </location>
</feature>
<dbReference type="PROSITE" id="PS51257">
    <property type="entry name" value="PROKAR_LIPOPROTEIN"/>
    <property type="match status" value="1"/>
</dbReference>
<dbReference type="PANTHER" id="PTHR43649">
    <property type="entry name" value="ARABINOSE-BINDING PROTEIN-RELATED"/>
    <property type="match status" value="1"/>
</dbReference>